<dbReference type="GO" id="GO:0009103">
    <property type="term" value="P:lipopolysaccharide biosynthetic process"/>
    <property type="evidence" value="ECO:0007669"/>
    <property type="project" value="UniProtKB-ARBA"/>
</dbReference>
<keyword evidence="6 8" id="KW-1133">Transmembrane helix</keyword>
<dbReference type="EMBL" id="JAAZNV010000014">
    <property type="protein sequence ID" value="NMB91997.1"/>
    <property type="molecule type" value="Genomic_DNA"/>
</dbReference>
<name>A0A7X9E7M3_UNCKA</name>
<dbReference type="AlphaFoldDB" id="A0A7X9E7M3"/>
<dbReference type="Pfam" id="PF13231">
    <property type="entry name" value="PMT_2"/>
    <property type="match status" value="1"/>
</dbReference>
<organism evidence="10 11">
    <name type="scientific">candidate division WWE3 bacterium</name>
    <dbReference type="NCBI Taxonomy" id="2053526"/>
    <lineage>
        <taxon>Bacteria</taxon>
        <taxon>Katanobacteria</taxon>
    </lineage>
</organism>
<feature type="transmembrane region" description="Helical" evidence="8">
    <location>
        <begin position="266"/>
        <end position="287"/>
    </location>
</feature>
<evidence type="ECO:0000256" key="5">
    <source>
        <dbReference type="ARBA" id="ARBA00022692"/>
    </source>
</evidence>
<feature type="domain" description="Glycosyltransferase RgtA/B/C/D-like" evidence="9">
    <location>
        <begin position="70"/>
        <end position="211"/>
    </location>
</feature>
<evidence type="ECO:0000259" key="9">
    <source>
        <dbReference type="Pfam" id="PF13231"/>
    </source>
</evidence>
<feature type="transmembrane region" description="Helical" evidence="8">
    <location>
        <begin position="416"/>
        <end position="438"/>
    </location>
</feature>
<evidence type="ECO:0000313" key="11">
    <source>
        <dbReference type="Proteomes" id="UP000590542"/>
    </source>
</evidence>
<evidence type="ECO:0000256" key="6">
    <source>
        <dbReference type="ARBA" id="ARBA00022989"/>
    </source>
</evidence>
<keyword evidence="2" id="KW-1003">Cell membrane</keyword>
<evidence type="ECO:0000256" key="4">
    <source>
        <dbReference type="ARBA" id="ARBA00022679"/>
    </source>
</evidence>
<evidence type="ECO:0000256" key="1">
    <source>
        <dbReference type="ARBA" id="ARBA00004651"/>
    </source>
</evidence>
<dbReference type="Proteomes" id="UP000590542">
    <property type="component" value="Unassembled WGS sequence"/>
</dbReference>
<feature type="transmembrane region" description="Helical" evidence="8">
    <location>
        <begin position="348"/>
        <end position="366"/>
    </location>
</feature>
<proteinExistence type="predicted"/>
<sequence>MKKLLSAKLIKENIQLIIVLVISFVLRFVNLGYSDFQGDEIKALYLPLPGQSFFGYIMDQRKGPVQFIITYLLKFLDPLYNNQFLVRLPFAIAGFLAVYFFFRFVEINFGKKIAFYASLFMATNGFFVAFSRIAQYQSFVILFSVLALYFLSLSVKEEKYTVKGIYLGLIFWALSILSHYDGIFIAPFVFYLLFKWFKNTNLPKKQKLVTFVLSGILSSFLLLSFYVPFAMFVSDKTKDYWASRITGEESGKVSSSKYLFTVYQPIYVIHIYLILFAMGILFIGLGLSREKIHKIIKVPEIITRAFKGTTELMSLINEEKLKVACLLLWVGLSVFAYEFVMYLPGTHIYNYILPSFIILAFGFVALESFAFKIFEVDLVKMLNFLGSFLLFGFLAAQSYAVFVDNNKEYPWEEEKFLIWTFPKPSVVYHLSMFGFPYFRDWEGIRDFILAHPEIDAYTTNERKSIARHYVGLEKGSDKAGFYIHVKNPQSFTNDTLSEKASYWTQHYEPVHTLTRDGRDFVRIYIMAPGTLEEIVSKGY</sequence>
<comment type="caution">
    <text evidence="10">The sequence shown here is derived from an EMBL/GenBank/DDBJ whole genome shotgun (WGS) entry which is preliminary data.</text>
</comment>
<feature type="transmembrane region" description="Helical" evidence="8">
    <location>
        <begin position="84"/>
        <end position="101"/>
    </location>
</feature>
<feature type="transmembrane region" description="Helical" evidence="8">
    <location>
        <begin position="378"/>
        <end position="396"/>
    </location>
</feature>
<feature type="transmembrane region" description="Helical" evidence="8">
    <location>
        <begin position="209"/>
        <end position="233"/>
    </location>
</feature>
<evidence type="ECO:0000256" key="8">
    <source>
        <dbReference type="SAM" id="Phobius"/>
    </source>
</evidence>
<accession>A0A7X9E7M3</accession>
<feature type="transmembrane region" description="Helical" evidence="8">
    <location>
        <begin position="113"/>
        <end position="130"/>
    </location>
</feature>
<dbReference type="InterPro" id="IPR038731">
    <property type="entry name" value="RgtA/B/C-like"/>
</dbReference>
<evidence type="ECO:0000256" key="7">
    <source>
        <dbReference type="ARBA" id="ARBA00023136"/>
    </source>
</evidence>
<protein>
    <submittedName>
        <fullName evidence="10">Glycosyl transferase family 39</fullName>
    </submittedName>
</protein>
<dbReference type="PANTHER" id="PTHR33908:SF11">
    <property type="entry name" value="MEMBRANE PROTEIN"/>
    <property type="match status" value="1"/>
</dbReference>
<reference evidence="10 11" key="1">
    <citation type="journal article" date="2020" name="Biotechnol. Biofuels">
        <title>New insights from the biogas microbiome by comprehensive genome-resolved metagenomics of nearly 1600 species originating from multiple anaerobic digesters.</title>
        <authorList>
            <person name="Campanaro S."/>
            <person name="Treu L."/>
            <person name="Rodriguez-R L.M."/>
            <person name="Kovalovszki A."/>
            <person name="Ziels R.M."/>
            <person name="Maus I."/>
            <person name="Zhu X."/>
            <person name="Kougias P.G."/>
            <person name="Basile A."/>
            <person name="Luo G."/>
            <person name="Schluter A."/>
            <person name="Konstantinidis K.T."/>
            <person name="Angelidaki I."/>
        </authorList>
    </citation>
    <scope>NUCLEOTIDE SEQUENCE [LARGE SCALE GENOMIC DNA]</scope>
    <source>
        <strain evidence="10">AS27yjCOA_202</strain>
    </source>
</reference>
<dbReference type="GO" id="GO:0005886">
    <property type="term" value="C:plasma membrane"/>
    <property type="evidence" value="ECO:0007669"/>
    <property type="project" value="UniProtKB-SubCell"/>
</dbReference>
<evidence type="ECO:0000256" key="3">
    <source>
        <dbReference type="ARBA" id="ARBA00022676"/>
    </source>
</evidence>
<keyword evidence="5 8" id="KW-0812">Transmembrane</keyword>
<feature type="transmembrane region" description="Helical" evidence="8">
    <location>
        <begin position="12"/>
        <end position="29"/>
    </location>
</feature>
<evidence type="ECO:0000313" key="10">
    <source>
        <dbReference type="EMBL" id="NMB91997.1"/>
    </source>
</evidence>
<keyword evidence="3" id="KW-0328">Glycosyltransferase</keyword>
<evidence type="ECO:0000256" key="2">
    <source>
        <dbReference type="ARBA" id="ARBA00022475"/>
    </source>
</evidence>
<dbReference type="PANTHER" id="PTHR33908">
    <property type="entry name" value="MANNOSYLTRANSFERASE YKCB-RELATED"/>
    <property type="match status" value="1"/>
</dbReference>
<feature type="transmembrane region" description="Helical" evidence="8">
    <location>
        <begin position="136"/>
        <end position="153"/>
    </location>
</feature>
<keyword evidence="7 8" id="KW-0472">Membrane</keyword>
<gene>
    <name evidence="10" type="ORF">GYA37_04150</name>
</gene>
<feature type="transmembrane region" description="Helical" evidence="8">
    <location>
        <begin position="323"/>
        <end position="342"/>
    </location>
</feature>
<comment type="subcellular location">
    <subcellularLocation>
        <location evidence="1">Cell membrane</location>
        <topology evidence="1">Multi-pass membrane protein</topology>
    </subcellularLocation>
</comment>
<dbReference type="InterPro" id="IPR050297">
    <property type="entry name" value="LipidA_mod_glycosyltrf_83"/>
</dbReference>
<keyword evidence="4 10" id="KW-0808">Transferase</keyword>
<dbReference type="GO" id="GO:0016763">
    <property type="term" value="F:pentosyltransferase activity"/>
    <property type="evidence" value="ECO:0007669"/>
    <property type="project" value="TreeGrafter"/>
</dbReference>